<dbReference type="EMBL" id="QORE01002890">
    <property type="protein sequence ID" value="RCI69616.1"/>
    <property type="molecule type" value="Genomic_DNA"/>
</dbReference>
<reference evidence="2 3" key="1">
    <citation type="submission" date="2018-07" db="EMBL/GenBank/DDBJ databases">
        <title>Mechanisms of high-level aminoglycoside resistance among Gram-negative pathogens in Brazil.</title>
        <authorList>
            <person name="Ballaben A.S."/>
            <person name="Darini A.L.C."/>
            <person name="Doi Y."/>
        </authorList>
    </citation>
    <scope>NUCLEOTIDE SEQUENCE [LARGE SCALE GENOMIC DNA]</scope>
    <source>
        <strain evidence="2 3">B2-305</strain>
    </source>
</reference>
<accession>A0A367LWM5</accession>
<protein>
    <submittedName>
        <fullName evidence="2">Conjugal transfer protein</fullName>
    </submittedName>
</protein>
<dbReference type="Proteomes" id="UP000253594">
    <property type="component" value="Unassembled WGS sequence"/>
</dbReference>
<sequence length="105" mass="11550">MIDALPMTAPSQYGAGQAREVCIVRAAAHYRAHPDLVRAIIRTEGGTTGKVSYNKNGSYDMGLMQINSIHLAELSKFGITRDMLVNNECLNIFIGTYYIQRSVLG</sequence>
<dbReference type="Pfam" id="PF01464">
    <property type="entry name" value="SLT"/>
    <property type="match status" value="1"/>
</dbReference>
<evidence type="ECO:0000313" key="3">
    <source>
        <dbReference type="Proteomes" id="UP000253594"/>
    </source>
</evidence>
<dbReference type="CDD" id="cd13400">
    <property type="entry name" value="LT_IagB-like"/>
    <property type="match status" value="1"/>
</dbReference>
<feature type="domain" description="Transglycosylase SLT" evidence="1">
    <location>
        <begin position="22"/>
        <end position="101"/>
    </location>
</feature>
<evidence type="ECO:0000313" key="2">
    <source>
        <dbReference type="EMBL" id="RCI69616.1"/>
    </source>
</evidence>
<gene>
    <name evidence="2" type="ORF">DT376_38995</name>
</gene>
<comment type="caution">
    <text evidence="2">The sequence shown here is derived from an EMBL/GenBank/DDBJ whole genome shotgun (WGS) entry which is preliminary data.</text>
</comment>
<dbReference type="AlphaFoldDB" id="A0A367LWM5"/>
<dbReference type="InterPro" id="IPR008258">
    <property type="entry name" value="Transglycosylase_SLT_dom_1"/>
</dbReference>
<dbReference type="SUPFAM" id="SSF53955">
    <property type="entry name" value="Lysozyme-like"/>
    <property type="match status" value="1"/>
</dbReference>
<feature type="non-terminal residue" evidence="2">
    <location>
        <position position="105"/>
    </location>
</feature>
<dbReference type="Gene3D" id="1.10.530.10">
    <property type="match status" value="1"/>
</dbReference>
<organism evidence="2 3">
    <name type="scientific">Pseudomonas aeruginosa</name>
    <dbReference type="NCBI Taxonomy" id="287"/>
    <lineage>
        <taxon>Bacteria</taxon>
        <taxon>Pseudomonadati</taxon>
        <taxon>Pseudomonadota</taxon>
        <taxon>Gammaproteobacteria</taxon>
        <taxon>Pseudomonadales</taxon>
        <taxon>Pseudomonadaceae</taxon>
        <taxon>Pseudomonas</taxon>
    </lineage>
</organism>
<name>A0A367LWM5_PSEAI</name>
<evidence type="ECO:0000259" key="1">
    <source>
        <dbReference type="Pfam" id="PF01464"/>
    </source>
</evidence>
<proteinExistence type="predicted"/>
<dbReference type="InterPro" id="IPR023346">
    <property type="entry name" value="Lysozyme-like_dom_sf"/>
</dbReference>